<dbReference type="Gene3D" id="3.20.20.70">
    <property type="entry name" value="Aldolase class I"/>
    <property type="match status" value="1"/>
</dbReference>
<evidence type="ECO:0000256" key="5">
    <source>
        <dbReference type="ARBA" id="ARBA00012911"/>
    </source>
</evidence>
<dbReference type="SUPFAM" id="SSF51569">
    <property type="entry name" value="Aldolase"/>
    <property type="match status" value="1"/>
</dbReference>
<evidence type="ECO:0000256" key="7">
    <source>
        <dbReference type="ARBA" id="ARBA00023239"/>
    </source>
</evidence>
<evidence type="ECO:0000256" key="9">
    <source>
        <dbReference type="ARBA" id="ARBA00023277"/>
    </source>
</evidence>
<evidence type="ECO:0000256" key="8">
    <source>
        <dbReference type="ARBA" id="ARBA00023270"/>
    </source>
</evidence>
<sequence length="156" mass="16706">MSDFLAKGVKKIPTLSGIKFTDEDVAGEGKKCLQVADGTLTIFNGFDEKLQEALCVGFDSAICGSFSGFPSLAAQIFTLMREGQSEEAKRVQQTLTKHMGVIAKQTGGFNIAGLKAATSMLMGIDLGPSRLPVKPLTSSKKEELRNDLKNLGCKVF</sequence>
<comment type="subunit">
    <text evidence="4">Homotetramer.</text>
</comment>
<proteinExistence type="inferred from homology"/>
<accession>A0AAN8X9C9</accession>
<dbReference type="Pfam" id="PF00701">
    <property type="entry name" value="DHDPS"/>
    <property type="match status" value="1"/>
</dbReference>
<keyword evidence="7" id="KW-0456">Lyase</keyword>
<evidence type="ECO:0000256" key="1">
    <source>
        <dbReference type="ARBA" id="ARBA00004496"/>
    </source>
</evidence>
<evidence type="ECO:0000256" key="4">
    <source>
        <dbReference type="ARBA" id="ARBA00011881"/>
    </source>
</evidence>
<evidence type="ECO:0000256" key="6">
    <source>
        <dbReference type="ARBA" id="ARBA00022490"/>
    </source>
</evidence>
<name>A0AAN8X9C9_HALRR</name>
<reference evidence="11 12" key="1">
    <citation type="submission" date="2023-11" db="EMBL/GenBank/DDBJ databases">
        <title>Halocaridina rubra genome assembly.</title>
        <authorList>
            <person name="Smith C."/>
        </authorList>
    </citation>
    <scope>NUCLEOTIDE SEQUENCE [LARGE SCALE GENOMIC DNA]</scope>
    <source>
        <strain evidence="11">EP-1</strain>
        <tissue evidence="11">Whole</tissue>
    </source>
</reference>
<dbReference type="GO" id="GO:0008747">
    <property type="term" value="F:N-acetylneuraminate lyase activity"/>
    <property type="evidence" value="ECO:0007669"/>
    <property type="project" value="UniProtKB-EC"/>
</dbReference>
<dbReference type="PANTHER" id="PTHR12128">
    <property type="entry name" value="DIHYDRODIPICOLINATE SYNTHASE"/>
    <property type="match status" value="1"/>
</dbReference>
<gene>
    <name evidence="11" type="ORF">SK128_003803</name>
</gene>
<evidence type="ECO:0000256" key="2">
    <source>
        <dbReference type="ARBA" id="ARBA00004878"/>
    </source>
</evidence>
<evidence type="ECO:0000256" key="10">
    <source>
        <dbReference type="ARBA" id="ARBA00044906"/>
    </source>
</evidence>
<dbReference type="AlphaFoldDB" id="A0AAN8X9C9"/>
<keyword evidence="12" id="KW-1185">Reference proteome</keyword>
<evidence type="ECO:0000313" key="12">
    <source>
        <dbReference type="Proteomes" id="UP001381693"/>
    </source>
</evidence>
<dbReference type="GO" id="GO:0005737">
    <property type="term" value="C:cytoplasm"/>
    <property type="evidence" value="ECO:0007669"/>
    <property type="project" value="UniProtKB-SubCell"/>
</dbReference>
<comment type="subcellular location">
    <subcellularLocation>
        <location evidence="1">Cytoplasm</location>
    </subcellularLocation>
</comment>
<organism evidence="11 12">
    <name type="scientific">Halocaridina rubra</name>
    <name type="common">Hawaiian red shrimp</name>
    <dbReference type="NCBI Taxonomy" id="373956"/>
    <lineage>
        <taxon>Eukaryota</taxon>
        <taxon>Metazoa</taxon>
        <taxon>Ecdysozoa</taxon>
        <taxon>Arthropoda</taxon>
        <taxon>Crustacea</taxon>
        <taxon>Multicrustacea</taxon>
        <taxon>Malacostraca</taxon>
        <taxon>Eumalacostraca</taxon>
        <taxon>Eucarida</taxon>
        <taxon>Decapoda</taxon>
        <taxon>Pleocyemata</taxon>
        <taxon>Caridea</taxon>
        <taxon>Atyoidea</taxon>
        <taxon>Atyidae</taxon>
        <taxon>Halocaridina</taxon>
    </lineage>
</organism>
<dbReference type="InterPro" id="IPR013785">
    <property type="entry name" value="Aldolase_TIM"/>
</dbReference>
<dbReference type="InterPro" id="IPR002220">
    <property type="entry name" value="DapA-like"/>
</dbReference>
<keyword evidence="8" id="KW-0704">Schiff base</keyword>
<dbReference type="EC" id="4.1.3.3" evidence="5"/>
<keyword evidence="9" id="KW-0119">Carbohydrate metabolism</keyword>
<evidence type="ECO:0000256" key="3">
    <source>
        <dbReference type="ARBA" id="ARBA00006324"/>
    </source>
</evidence>
<dbReference type="CDD" id="cd00408">
    <property type="entry name" value="DHDPS-like"/>
    <property type="match status" value="1"/>
</dbReference>
<comment type="pathway">
    <text evidence="2">Amino-sugar metabolism; N-acetylneuraminate degradation.</text>
</comment>
<dbReference type="PANTHER" id="PTHR12128:SF21">
    <property type="entry name" value="N-ACETYLNEURAMINATE LYASE"/>
    <property type="match status" value="1"/>
</dbReference>
<dbReference type="EMBL" id="JAXCGZ010009732">
    <property type="protein sequence ID" value="KAK7076303.1"/>
    <property type="molecule type" value="Genomic_DNA"/>
</dbReference>
<comment type="similarity">
    <text evidence="3">Belongs to the DapA family. NanA subfamily.</text>
</comment>
<comment type="catalytic activity">
    <reaction evidence="10">
        <text>aceneuramate = aldehydo-N-acetyl-D-mannosamine + pyruvate</text>
        <dbReference type="Rhea" id="RHEA:23296"/>
        <dbReference type="ChEBI" id="CHEBI:15361"/>
        <dbReference type="ChEBI" id="CHEBI:17122"/>
        <dbReference type="ChEBI" id="CHEBI:173083"/>
        <dbReference type="EC" id="4.1.3.3"/>
    </reaction>
</comment>
<keyword evidence="6" id="KW-0963">Cytoplasm</keyword>
<evidence type="ECO:0000313" key="11">
    <source>
        <dbReference type="EMBL" id="KAK7076303.1"/>
    </source>
</evidence>
<dbReference type="Proteomes" id="UP001381693">
    <property type="component" value="Unassembled WGS sequence"/>
</dbReference>
<protein>
    <recommendedName>
        <fullName evidence="5">N-acetylneuraminate lyase</fullName>
        <ecNumber evidence="5">4.1.3.3</ecNumber>
    </recommendedName>
</protein>
<comment type="caution">
    <text evidence="11">The sequence shown here is derived from an EMBL/GenBank/DDBJ whole genome shotgun (WGS) entry which is preliminary data.</text>
</comment>